<dbReference type="GO" id="GO:0009279">
    <property type="term" value="C:cell outer membrane"/>
    <property type="evidence" value="ECO:0007669"/>
    <property type="project" value="UniProtKB-SubCell"/>
</dbReference>
<dbReference type="KEGG" id="mgot:MgSA37_03923"/>
<evidence type="ECO:0000256" key="2">
    <source>
        <dbReference type="ARBA" id="ARBA00008163"/>
    </source>
</evidence>
<keyword evidence="3" id="KW-1134">Transmembrane beta strand</keyword>
<protein>
    <submittedName>
        <fullName evidence="8">Long-chain fatty acid transport protein</fullName>
    </submittedName>
</protein>
<keyword evidence="4" id="KW-0812">Transmembrane</keyword>
<dbReference type="GO" id="GO:0015483">
    <property type="term" value="F:long-chain fatty acid transporting porin activity"/>
    <property type="evidence" value="ECO:0007669"/>
    <property type="project" value="TreeGrafter"/>
</dbReference>
<dbReference type="Pfam" id="PF03349">
    <property type="entry name" value="Toluene_X"/>
    <property type="match status" value="1"/>
</dbReference>
<organism evidence="8 9">
    <name type="scientific">Mucilaginibacter gotjawali</name>
    <dbReference type="NCBI Taxonomy" id="1550579"/>
    <lineage>
        <taxon>Bacteria</taxon>
        <taxon>Pseudomonadati</taxon>
        <taxon>Bacteroidota</taxon>
        <taxon>Sphingobacteriia</taxon>
        <taxon>Sphingobacteriales</taxon>
        <taxon>Sphingobacteriaceae</taxon>
        <taxon>Mucilaginibacter</taxon>
    </lineage>
</organism>
<evidence type="ECO:0000256" key="4">
    <source>
        <dbReference type="ARBA" id="ARBA00022692"/>
    </source>
</evidence>
<accession>A0A0X8X4Z0</accession>
<dbReference type="OrthoDB" id="9922at2"/>
<evidence type="ECO:0000256" key="3">
    <source>
        <dbReference type="ARBA" id="ARBA00022452"/>
    </source>
</evidence>
<evidence type="ECO:0000256" key="7">
    <source>
        <dbReference type="ARBA" id="ARBA00023237"/>
    </source>
</evidence>
<evidence type="ECO:0000256" key="5">
    <source>
        <dbReference type="ARBA" id="ARBA00022729"/>
    </source>
</evidence>
<evidence type="ECO:0000313" key="8">
    <source>
        <dbReference type="EMBL" id="BAU55731.1"/>
    </source>
</evidence>
<keyword evidence="5" id="KW-0732">Signal</keyword>
<proteinExistence type="inferred from homology"/>
<dbReference type="EMBL" id="AP017313">
    <property type="protein sequence ID" value="BAU55731.1"/>
    <property type="molecule type" value="Genomic_DNA"/>
</dbReference>
<dbReference type="Proteomes" id="UP000218263">
    <property type="component" value="Chromosome"/>
</dbReference>
<gene>
    <name evidence="8" type="primary">fadL</name>
    <name evidence="8" type="ORF">MgSA37_03923</name>
</gene>
<dbReference type="PANTHER" id="PTHR35093">
    <property type="entry name" value="OUTER MEMBRANE PROTEIN NMB0088-RELATED"/>
    <property type="match status" value="1"/>
</dbReference>
<evidence type="ECO:0000256" key="6">
    <source>
        <dbReference type="ARBA" id="ARBA00023136"/>
    </source>
</evidence>
<dbReference type="SUPFAM" id="SSF56935">
    <property type="entry name" value="Porins"/>
    <property type="match status" value="1"/>
</dbReference>
<dbReference type="Gene3D" id="2.40.160.60">
    <property type="entry name" value="Outer membrane protein transport protein (OMPP1/FadL/TodX)"/>
    <property type="match status" value="1"/>
</dbReference>
<evidence type="ECO:0000313" key="9">
    <source>
        <dbReference type="Proteomes" id="UP000218263"/>
    </source>
</evidence>
<name>A0A0X8X4Z0_9SPHI</name>
<keyword evidence="9" id="KW-1185">Reference proteome</keyword>
<dbReference type="AlphaFoldDB" id="A0A0X8X4Z0"/>
<sequence>MKKYLLLVLALMPVLVFAQGFQVNLEGEKQIGMGHTGTGTLQDGASVFFNPGAVAMLPENYVQAGISPLVFMSEFNPSNSNATFRTANKIATPFTFYGVWGPKNSFWKFGLGIYTPFGGLTDWGDSWQGKYALESLDLKTIFFQPTLSVKLTDYLSIGAGFVYNHADIDLHQAIPISNSAGADGQGHLSGTGKGYGWNAGIFFKTLSGVTIGLSHRSGVSTSFNGNAMFSVAPSVQGNFPSPNTFTSKVPLPSTNSVGIGLYPSPNWTIAIDANEVNWDVFKNLSFTYAQKSSTINTTVLPQNYEQAYTLRAGAEYRGCPKLALRFGGGYATAAAPADFVSPQVPDANRVYFTGGIGYKIASHLNVDASFEFEHLLARQTTNAYTQLSGTYETNVYIPGISLSYHW</sequence>
<comment type="similarity">
    <text evidence="2">Belongs to the OmpP1/FadL family.</text>
</comment>
<keyword evidence="7" id="KW-0998">Cell outer membrane</keyword>
<comment type="subcellular location">
    <subcellularLocation>
        <location evidence="1">Cell outer membrane</location>
        <topology evidence="1">Multi-pass membrane protein</topology>
    </subcellularLocation>
</comment>
<evidence type="ECO:0000256" key="1">
    <source>
        <dbReference type="ARBA" id="ARBA00004571"/>
    </source>
</evidence>
<reference evidence="8 9" key="1">
    <citation type="submission" date="2015-12" db="EMBL/GenBank/DDBJ databases">
        <title>Genome sequence of Mucilaginibacter gotjawali.</title>
        <authorList>
            <person name="Lee J.S."/>
            <person name="Lee K.C."/>
            <person name="Kim K.K."/>
            <person name="Lee B.W."/>
        </authorList>
    </citation>
    <scope>NUCLEOTIDE SEQUENCE [LARGE SCALE GENOMIC DNA]</scope>
    <source>
        <strain evidence="8 9">SA3-7</strain>
    </source>
</reference>
<dbReference type="RefSeq" id="WP_096354163.1">
    <property type="nucleotide sequence ID" value="NZ_AP017313.1"/>
</dbReference>
<keyword evidence="6" id="KW-0472">Membrane</keyword>
<dbReference type="PANTHER" id="PTHR35093:SF8">
    <property type="entry name" value="OUTER MEMBRANE PROTEIN NMB0088-RELATED"/>
    <property type="match status" value="1"/>
</dbReference>
<dbReference type="InterPro" id="IPR005017">
    <property type="entry name" value="OMPP1/FadL/TodX"/>
</dbReference>